<evidence type="ECO:0000256" key="9">
    <source>
        <dbReference type="PROSITE-ProRule" id="PRU00703"/>
    </source>
</evidence>
<dbReference type="PROSITE" id="PS51846">
    <property type="entry name" value="CNNM"/>
    <property type="match status" value="1"/>
</dbReference>
<evidence type="ECO:0000256" key="6">
    <source>
        <dbReference type="ARBA" id="ARBA00022989"/>
    </source>
</evidence>
<evidence type="ECO:0000256" key="1">
    <source>
        <dbReference type="ARBA" id="ARBA00004651"/>
    </source>
</evidence>
<keyword evidence="6 10" id="KW-1133">Transmembrane helix</keyword>
<dbReference type="GO" id="GO:0005886">
    <property type="term" value="C:plasma membrane"/>
    <property type="evidence" value="ECO:0007669"/>
    <property type="project" value="UniProtKB-SubCell"/>
</dbReference>
<dbReference type="InterPro" id="IPR002550">
    <property type="entry name" value="CNNM"/>
</dbReference>
<dbReference type="SMART" id="SM00116">
    <property type="entry name" value="CBS"/>
    <property type="match status" value="2"/>
</dbReference>
<gene>
    <name evidence="15" type="ORF">HZU44_07670</name>
</gene>
<feature type="transmembrane region" description="Helical" evidence="12">
    <location>
        <begin position="58"/>
        <end position="78"/>
    </location>
</feature>
<dbReference type="InterPro" id="IPR044751">
    <property type="entry name" value="Ion_transp-like_CBS"/>
</dbReference>
<sequence>MLIVVGLVLIIVLTAATGYFVAQEFGYVAVDRGRLRQLADEGDPAAARALEVTGRLSFMLSGAQLGITVTALLVGYVAEPYLGAGLAELLGVAGASAAVALPLSVALALLIATVVQMVLGELAPKNLAIARAEPLARALSRSTLIYLRVAGPVITLFDKAAVRLLRRVGIEPIEELPSGATPEDLEQIIAESREEGHLDAEMSDLLDRGLDFRELTAGEAMVPRVDVHTVRAHEPLSRVVELLDTGHSRFPVRGAEGVDDLAGVIGIADVLAVPPAERATTPVSAVAVPPLLVPETLPLPTVLDRLRVGHRQLACVVDEYGGFAGVITLEDIAEELVGPIRDEDDPPERAPARQDDGSWVVPARWRIDEVADSTGIALPEAPEYDTVSGLVMRELGRVPEVGDRLEIVLPVDGDAETEPRALVEVLAVDRHVADSVRLRFTGEAAGRSSGEAAGGAGGRRGGEEAA</sequence>
<evidence type="ECO:0000313" key="15">
    <source>
        <dbReference type="EMBL" id="QLJ99946.1"/>
    </source>
</evidence>
<evidence type="ECO:0000256" key="4">
    <source>
        <dbReference type="ARBA" id="ARBA00022692"/>
    </source>
</evidence>
<dbReference type="SMART" id="SM01091">
    <property type="entry name" value="CorC_HlyC"/>
    <property type="match status" value="1"/>
</dbReference>
<dbReference type="Pfam" id="PF00571">
    <property type="entry name" value="CBS"/>
    <property type="match status" value="2"/>
</dbReference>
<evidence type="ECO:0000259" key="14">
    <source>
        <dbReference type="PROSITE" id="PS51846"/>
    </source>
</evidence>
<comment type="subcellular location">
    <subcellularLocation>
        <location evidence="1">Cell membrane</location>
        <topology evidence="1">Multi-pass membrane protein</topology>
    </subcellularLocation>
</comment>
<dbReference type="GO" id="GO:0050660">
    <property type="term" value="F:flavin adenine dinucleotide binding"/>
    <property type="evidence" value="ECO:0007669"/>
    <property type="project" value="InterPro"/>
</dbReference>
<evidence type="ECO:0000256" key="10">
    <source>
        <dbReference type="PROSITE-ProRule" id="PRU01193"/>
    </source>
</evidence>
<dbReference type="PROSITE" id="PS51371">
    <property type="entry name" value="CBS"/>
    <property type="match status" value="1"/>
</dbReference>
<feature type="domain" description="CBS" evidence="13">
    <location>
        <begin position="280"/>
        <end position="343"/>
    </location>
</feature>
<dbReference type="InterPro" id="IPR000644">
    <property type="entry name" value="CBS_dom"/>
</dbReference>
<accession>A0A7D6C7H3</accession>
<dbReference type="SUPFAM" id="SSF56176">
    <property type="entry name" value="FAD-binding/transporter-associated domain-like"/>
    <property type="match status" value="1"/>
</dbReference>
<protein>
    <submittedName>
        <fullName evidence="15">HlyC/CorC family transporter</fullName>
    </submittedName>
</protein>
<dbReference type="SUPFAM" id="SSF54631">
    <property type="entry name" value="CBS-domain pair"/>
    <property type="match status" value="1"/>
</dbReference>
<dbReference type="InterPro" id="IPR051676">
    <property type="entry name" value="UPF0053_domain"/>
</dbReference>
<evidence type="ECO:0000259" key="13">
    <source>
        <dbReference type="PROSITE" id="PS51371"/>
    </source>
</evidence>
<dbReference type="InterPro" id="IPR005170">
    <property type="entry name" value="Transptr-assoc_dom"/>
</dbReference>
<dbReference type="CDD" id="cd04590">
    <property type="entry name" value="CBS_pair_CorC_HlyC_assoc"/>
    <property type="match status" value="1"/>
</dbReference>
<feature type="domain" description="CNNM transmembrane" evidence="14">
    <location>
        <begin position="1"/>
        <end position="202"/>
    </location>
</feature>
<dbReference type="Gene3D" id="3.30.465.10">
    <property type="match status" value="1"/>
</dbReference>
<evidence type="ECO:0000256" key="11">
    <source>
        <dbReference type="SAM" id="MobiDB-lite"/>
    </source>
</evidence>
<dbReference type="InterPro" id="IPR036318">
    <property type="entry name" value="FAD-bd_PCMH-like_sf"/>
</dbReference>
<keyword evidence="7 9" id="KW-0129">CBS domain</keyword>
<keyword evidence="3" id="KW-1003">Cell membrane</keyword>
<keyword evidence="4 10" id="KW-0812">Transmembrane</keyword>
<evidence type="ECO:0000256" key="3">
    <source>
        <dbReference type="ARBA" id="ARBA00022475"/>
    </source>
</evidence>
<dbReference type="AlphaFoldDB" id="A0A7D6C7H3"/>
<organism evidence="15">
    <name type="scientific">Micromonospora carbonacea</name>
    <dbReference type="NCBI Taxonomy" id="47853"/>
    <lineage>
        <taxon>Bacteria</taxon>
        <taxon>Bacillati</taxon>
        <taxon>Actinomycetota</taxon>
        <taxon>Actinomycetes</taxon>
        <taxon>Micromonosporales</taxon>
        <taxon>Micromonosporaceae</taxon>
        <taxon>Micromonospora</taxon>
    </lineage>
</organism>
<dbReference type="Pfam" id="PF01595">
    <property type="entry name" value="CNNM"/>
    <property type="match status" value="1"/>
</dbReference>
<name>A0A7D6C7H3_9ACTN</name>
<feature type="region of interest" description="Disordered" evidence="11">
    <location>
        <begin position="443"/>
        <end position="466"/>
    </location>
</feature>
<evidence type="ECO:0000256" key="8">
    <source>
        <dbReference type="ARBA" id="ARBA00023136"/>
    </source>
</evidence>
<evidence type="ECO:0000256" key="7">
    <source>
        <dbReference type="ARBA" id="ARBA00023122"/>
    </source>
</evidence>
<dbReference type="InterPro" id="IPR046342">
    <property type="entry name" value="CBS_dom_sf"/>
</dbReference>
<feature type="transmembrane region" description="Helical" evidence="12">
    <location>
        <begin position="90"/>
        <end position="118"/>
    </location>
</feature>
<evidence type="ECO:0000256" key="5">
    <source>
        <dbReference type="ARBA" id="ARBA00022737"/>
    </source>
</evidence>
<dbReference type="Pfam" id="PF03471">
    <property type="entry name" value="CorC_HlyC"/>
    <property type="match status" value="1"/>
</dbReference>
<dbReference type="EMBL" id="CP058905">
    <property type="protein sequence ID" value="QLJ99946.1"/>
    <property type="molecule type" value="Genomic_DNA"/>
</dbReference>
<comment type="similarity">
    <text evidence="2">Belongs to the UPF0053 family.</text>
</comment>
<keyword evidence="5" id="KW-0677">Repeat</keyword>
<dbReference type="PANTHER" id="PTHR43099:SF6">
    <property type="entry name" value="UPF0053 PROTEIN RV1842C"/>
    <property type="match status" value="1"/>
</dbReference>
<proteinExistence type="inferred from homology"/>
<evidence type="ECO:0000256" key="12">
    <source>
        <dbReference type="SAM" id="Phobius"/>
    </source>
</evidence>
<dbReference type="Gene3D" id="3.10.580.10">
    <property type="entry name" value="CBS-domain"/>
    <property type="match status" value="1"/>
</dbReference>
<dbReference type="InterPro" id="IPR016169">
    <property type="entry name" value="FAD-bd_PCMH_sub2"/>
</dbReference>
<dbReference type="PANTHER" id="PTHR43099">
    <property type="entry name" value="UPF0053 PROTEIN YRKA"/>
    <property type="match status" value="1"/>
</dbReference>
<keyword evidence="8 10" id="KW-0472">Membrane</keyword>
<evidence type="ECO:0000256" key="2">
    <source>
        <dbReference type="ARBA" id="ARBA00006337"/>
    </source>
</evidence>
<reference evidence="15" key="1">
    <citation type="submission" date="2020-08" db="EMBL/GenBank/DDBJ databases">
        <title>A bifunctional nitrone conjugated secondary metabolite targeting the ribosome.</title>
        <authorList>
            <person name="Limbrick E.M."/>
            <person name="Graf M."/>
            <person name="Derewacz D.K."/>
            <person name="Nguyen F."/>
            <person name="Spraggins J.M."/>
            <person name="Wieland M."/>
            <person name="Ynigez-Gutierrez A.E."/>
            <person name="Reisman B.J."/>
            <person name="Zinshteyn B."/>
            <person name="McCulloch K."/>
            <person name="Iverson T.M."/>
            <person name="Green R."/>
            <person name="Wilson D.N."/>
            <person name="Bachmann B.O."/>
        </authorList>
    </citation>
    <scope>NUCLEOTIDE SEQUENCE</scope>
    <source>
        <strain evidence="15">Africana</strain>
    </source>
</reference>